<dbReference type="GO" id="GO:0030313">
    <property type="term" value="C:cell envelope"/>
    <property type="evidence" value="ECO:0007669"/>
    <property type="project" value="UniProtKB-SubCell"/>
</dbReference>
<dbReference type="InterPro" id="IPR030678">
    <property type="entry name" value="Peptide/Ni-bd"/>
</dbReference>
<dbReference type="AlphaFoldDB" id="A0A512HS73"/>
<feature type="signal peptide" evidence="5">
    <location>
        <begin position="1"/>
        <end position="20"/>
    </location>
</feature>
<dbReference type="GO" id="GO:0042597">
    <property type="term" value="C:periplasmic space"/>
    <property type="evidence" value="ECO:0007669"/>
    <property type="project" value="UniProtKB-ARBA"/>
</dbReference>
<feature type="domain" description="Solute-binding protein family 5" evidence="6">
    <location>
        <begin position="82"/>
        <end position="430"/>
    </location>
</feature>
<keyword evidence="3" id="KW-0813">Transport</keyword>
<dbReference type="Pfam" id="PF00496">
    <property type="entry name" value="SBP_bac_5"/>
    <property type="match status" value="1"/>
</dbReference>
<dbReference type="PANTHER" id="PTHR30290">
    <property type="entry name" value="PERIPLASMIC BINDING COMPONENT OF ABC TRANSPORTER"/>
    <property type="match status" value="1"/>
</dbReference>
<evidence type="ECO:0000256" key="5">
    <source>
        <dbReference type="SAM" id="SignalP"/>
    </source>
</evidence>
<dbReference type="InterPro" id="IPR000914">
    <property type="entry name" value="SBP_5_dom"/>
</dbReference>
<accession>A0A512HS73</accession>
<dbReference type="RefSeq" id="WP_146825722.1">
    <property type="nucleotide sequence ID" value="NZ_BAAAYQ010000001.1"/>
</dbReference>
<dbReference type="SUPFAM" id="SSF53850">
    <property type="entry name" value="Periplasmic binding protein-like II"/>
    <property type="match status" value="1"/>
</dbReference>
<protein>
    <submittedName>
        <fullName evidence="7">Diguanylate phosphodiesterase</fullName>
    </submittedName>
</protein>
<evidence type="ECO:0000313" key="7">
    <source>
        <dbReference type="EMBL" id="GEO88307.1"/>
    </source>
</evidence>
<dbReference type="InterPro" id="IPR039424">
    <property type="entry name" value="SBP_5"/>
</dbReference>
<dbReference type="PANTHER" id="PTHR30290:SF10">
    <property type="entry name" value="PERIPLASMIC OLIGOPEPTIDE-BINDING PROTEIN-RELATED"/>
    <property type="match status" value="1"/>
</dbReference>
<organism evidence="7 8">
    <name type="scientific">Aeromicrobium flavum</name>
    <dbReference type="NCBI Taxonomy" id="416568"/>
    <lineage>
        <taxon>Bacteria</taxon>
        <taxon>Bacillati</taxon>
        <taxon>Actinomycetota</taxon>
        <taxon>Actinomycetes</taxon>
        <taxon>Propionibacteriales</taxon>
        <taxon>Nocardioidaceae</taxon>
        <taxon>Aeromicrobium</taxon>
    </lineage>
</organism>
<dbReference type="Proteomes" id="UP000321769">
    <property type="component" value="Unassembled WGS sequence"/>
</dbReference>
<feature type="chain" id="PRO_5038665686" evidence="5">
    <location>
        <begin position="21"/>
        <end position="518"/>
    </location>
</feature>
<reference evidence="7 8" key="1">
    <citation type="submission" date="2019-07" db="EMBL/GenBank/DDBJ databases">
        <title>Whole genome shotgun sequence of Aeromicrobium flavum NBRC 107625.</title>
        <authorList>
            <person name="Hosoyama A."/>
            <person name="Uohara A."/>
            <person name="Ohji S."/>
            <person name="Ichikawa N."/>
        </authorList>
    </citation>
    <scope>NUCLEOTIDE SEQUENCE [LARGE SCALE GENOMIC DNA]</scope>
    <source>
        <strain evidence="7 8">NBRC 107625</strain>
    </source>
</reference>
<keyword evidence="4 5" id="KW-0732">Signal</keyword>
<evidence type="ECO:0000256" key="3">
    <source>
        <dbReference type="ARBA" id="ARBA00022448"/>
    </source>
</evidence>
<dbReference type="Gene3D" id="3.10.105.10">
    <property type="entry name" value="Dipeptide-binding Protein, Domain 3"/>
    <property type="match status" value="1"/>
</dbReference>
<name>A0A512HS73_9ACTN</name>
<dbReference type="GO" id="GO:0043190">
    <property type="term" value="C:ATP-binding cassette (ABC) transporter complex"/>
    <property type="evidence" value="ECO:0007669"/>
    <property type="project" value="InterPro"/>
</dbReference>
<evidence type="ECO:0000256" key="1">
    <source>
        <dbReference type="ARBA" id="ARBA00004196"/>
    </source>
</evidence>
<evidence type="ECO:0000259" key="6">
    <source>
        <dbReference type="Pfam" id="PF00496"/>
    </source>
</evidence>
<evidence type="ECO:0000313" key="8">
    <source>
        <dbReference type="Proteomes" id="UP000321769"/>
    </source>
</evidence>
<dbReference type="EMBL" id="BJZQ01000002">
    <property type="protein sequence ID" value="GEO88307.1"/>
    <property type="molecule type" value="Genomic_DNA"/>
</dbReference>
<comment type="caution">
    <text evidence="7">The sequence shown here is derived from an EMBL/GenBank/DDBJ whole genome shotgun (WGS) entry which is preliminary data.</text>
</comment>
<dbReference type="OrthoDB" id="9796817at2"/>
<gene>
    <name evidence="7" type="ORF">AFL01nite_06340</name>
</gene>
<evidence type="ECO:0000256" key="2">
    <source>
        <dbReference type="ARBA" id="ARBA00005695"/>
    </source>
</evidence>
<dbReference type="GO" id="GO:1904680">
    <property type="term" value="F:peptide transmembrane transporter activity"/>
    <property type="evidence" value="ECO:0007669"/>
    <property type="project" value="TreeGrafter"/>
</dbReference>
<sequence>MARISAVVALGVVAAMGLSACGGDDGGAQGKAGEVPKSIVMDLRNDIDTFDPAVSASDQGAMQLYEAIYDTPVRQDRKTGGVAPAMATKWEVTPTKVVFTLRPDLKCSDGTALLPSDVADNMKRLADPKSGSPFTGRLFGSGGAKSIVGDDAADTLTIEVNEPHTDMLETMTNAFVVCPKGLKDVEGLATAPQGSGPYKITTLKRGEEYVLEAWDSPGLADDEEIPDKITMRVVTSDSTRANLFETGTTDIAAVLGRDSERLERDNKPIQGKAYGADSMSFNERKGRPLNDERLRRVVAHAIDPAGYAKAASFGVAEPARTVITENMNCYTPENEKFVPEFDVDKAKAELKAAGYGPGGRDLTIELLGYDVQNSGPDYIADALRQLGIKVNVTNGTLAQGAGIIYGDGSDWDIFVYPYQTAVRTPYPMATKMSSVFGEGGALNWGRVYNSKFEDLIENRVSSLEGEERCARWGEAEAALLERVDFVPLMVPVANYFTKGLTFDAGYRVVNLRSIRNAG</sequence>
<comment type="subcellular location">
    <subcellularLocation>
        <location evidence="1">Cell envelope</location>
    </subcellularLocation>
</comment>
<dbReference type="GO" id="GO:0015833">
    <property type="term" value="P:peptide transport"/>
    <property type="evidence" value="ECO:0007669"/>
    <property type="project" value="TreeGrafter"/>
</dbReference>
<keyword evidence="8" id="KW-1185">Reference proteome</keyword>
<dbReference type="PIRSF" id="PIRSF002741">
    <property type="entry name" value="MppA"/>
    <property type="match status" value="1"/>
</dbReference>
<dbReference type="PROSITE" id="PS51257">
    <property type="entry name" value="PROKAR_LIPOPROTEIN"/>
    <property type="match status" value="1"/>
</dbReference>
<evidence type="ECO:0000256" key="4">
    <source>
        <dbReference type="ARBA" id="ARBA00022729"/>
    </source>
</evidence>
<comment type="similarity">
    <text evidence="2">Belongs to the bacterial solute-binding protein 5 family.</text>
</comment>
<dbReference type="Gene3D" id="3.40.190.10">
    <property type="entry name" value="Periplasmic binding protein-like II"/>
    <property type="match status" value="1"/>
</dbReference>
<proteinExistence type="inferred from homology"/>
<dbReference type="CDD" id="cd00995">
    <property type="entry name" value="PBP2_NikA_DppA_OppA_like"/>
    <property type="match status" value="1"/>
</dbReference>